<dbReference type="AlphaFoldDB" id="A0A9Q0FXZ3"/>
<evidence type="ECO:0000256" key="1">
    <source>
        <dbReference type="ARBA" id="ARBA00008068"/>
    </source>
</evidence>
<evidence type="ECO:0000256" key="2">
    <source>
        <dbReference type="ARBA" id="ARBA00022598"/>
    </source>
</evidence>
<feature type="domain" description="GH3 middle" evidence="3">
    <location>
        <begin position="347"/>
        <end position="423"/>
    </location>
</feature>
<dbReference type="EMBL" id="JAKUCV010003239">
    <property type="protein sequence ID" value="KAJ4839651.1"/>
    <property type="molecule type" value="Genomic_DNA"/>
</dbReference>
<dbReference type="Pfam" id="PF23571">
    <property type="entry name" value="GH3_M"/>
    <property type="match status" value="1"/>
</dbReference>
<proteinExistence type="inferred from homology"/>
<dbReference type="PANTHER" id="PTHR31901">
    <property type="entry name" value="GH3 DOMAIN-CONTAINING PROTEIN"/>
    <property type="match status" value="1"/>
</dbReference>
<reference evidence="4" key="2">
    <citation type="journal article" date="2023" name="Plants (Basel)">
        <title>Annotation of the Turnera subulata (Passifloraceae) Draft Genome Reveals the S-Locus Evolved after the Divergence of Turneroideae from Passifloroideae in a Stepwise Manner.</title>
        <authorList>
            <person name="Henning P.M."/>
            <person name="Roalson E.H."/>
            <person name="Mir W."/>
            <person name="McCubbin A.G."/>
            <person name="Shore J.S."/>
        </authorList>
    </citation>
    <scope>NUCLEOTIDE SEQUENCE</scope>
    <source>
        <strain evidence="4">F60SS</strain>
    </source>
</reference>
<gene>
    <name evidence="4" type="ORF">Tsubulata_045154</name>
</gene>
<protein>
    <recommendedName>
        <fullName evidence="3">GH3 middle domain-containing protein</fullName>
    </recommendedName>
</protein>
<keyword evidence="5" id="KW-1185">Reference proteome</keyword>
<dbReference type="GO" id="GO:0005737">
    <property type="term" value="C:cytoplasm"/>
    <property type="evidence" value="ECO:0007669"/>
    <property type="project" value="TreeGrafter"/>
</dbReference>
<reference evidence="4" key="1">
    <citation type="submission" date="2022-02" db="EMBL/GenBank/DDBJ databases">
        <authorList>
            <person name="Henning P.M."/>
            <person name="McCubbin A.G."/>
            <person name="Shore J.S."/>
        </authorList>
    </citation>
    <scope>NUCLEOTIDE SEQUENCE</scope>
    <source>
        <strain evidence="4">F60SS</strain>
        <tissue evidence="4">Leaves</tissue>
    </source>
</reference>
<dbReference type="InterPro" id="IPR055377">
    <property type="entry name" value="GH3_M"/>
</dbReference>
<name>A0A9Q0FXZ3_9ROSI</name>
<evidence type="ECO:0000313" key="4">
    <source>
        <dbReference type="EMBL" id="KAJ4839651.1"/>
    </source>
</evidence>
<comment type="similarity">
    <text evidence="1">Belongs to the IAA-amido conjugating enzyme family.</text>
</comment>
<evidence type="ECO:0000259" key="3">
    <source>
        <dbReference type="Pfam" id="PF23571"/>
    </source>
</evidence>
<dbReference type="OrthoDB" id="810913at2759"/>
<keyword evidence="2" id="KW-0436">Ligase</keyword>
<sequence>MTDEEVLQSLEEYTKNAIDHQHRTLRSILAHQAYVSYLRPYFSGHLPPIDAATFRRLVPLSSYDDYADHINNLANHGSVDQYPPVLSVDPLHCFHHSSGNSTMKPKLIPYFDSAPATAAMDIAVQAFTALHRKLFPPRPEVNKFLYLLYGIHNMSTPGGFKITAASTHSLLNKENLFQRHLASPREVIFGQDYEHQMYCHLLRALGDSDLIDGIQAPYAIGLVRAFAMLESRWEQLCDDLENGFPSLEISDAAMRESVVKLLGGPRVDLSRRIQMICEKKNWGGIVSKLWPNLRYVKCVTTGSMKQYYSKIKYYAGDVMVLGGEYFSSECVGGINWDITQPPETTRFLMLPTAACFEFLPFESDRSSTTATVEETVDFSGVEEGKLYELVVTTYKGLYRYRLGDIVRVVGFHNSSPLIEFVMRATKDAYEVTERDLMSAIESFQLEIGNHMGMEIVEYSSFLEADTSPNQLKFFIEIEKFKFPQAGKLQELIEALKRCCSSLENGLGVYYKLQRHSCEIAPLFFFLFTIRIPVLTT</sequence>
<dbReference type="PANTHER" id="PTHR31901:SF44">
    <property type="entry name" value="INDOLE-3-ACETIC ACID-AMIDO SYNTHETASE GH3.6-RELATED"/>
    <property type="match status" value="1"/>
</dbReference>
<dbReference type="InterPro" id="IPR004993">
    <property type="entry name" value="GH3"/>
</dbReference>
<evidence type="ECO:0000313" key="5">
    <source>
        <dbReference type="Proteomes" id="UP001141552"/>
    </source>
</evidence>
<dbReference type="Proteomes" id="UP001141552">
    <property type="component" value="Unassembled WGS sequence"/>
</dbReference>
<organism evidence="4 5">
    <name type="scientific">Turnera subulata</name>
    <dbReference type="NCBI Taxonomy" id="218843"/>
    <lineage>
        <taxon>Eukaryota</taxon>
        <taxon>Viridiplantae</taxon>
        <taxon>Streptophyta</taxon>
        <taxon>Embryophyta</taxon>
        <taxon>Tracheophyta</taxon>
        <taxon>Spermatophyta</taxon>
        <taxon>Magnoliopsida</taxon>
        <taxon>eudicotyledons</taxon>
        <taxon>Gunneridae</taxon>
        <taxon>Pentapetalae</taxon>
        <taxon>rosids</taxon>
        <taxon>fabids</taxon>
        <taxon>Malpighiales</taxon>
        <taxon>Passifloraceae</taxon>
        <taxon>Turnera</taxon>
    </lineage>
</organism>
<comment type="caution">
    <text evidence="4">The sequence shown here is derived from an EMBL/GenBank/DDBJ whole genome shotgun (WGS) entry which is preliminary data.</text>
</comment>
<dbReference type="Pfam" id="PF03321">
    <property type="entry name" value="GH3"/>
    <property type="match status" value="1"/>
</dbReference>
<dbReference type="GO" id="GO:0016881">
    <property type="term" value="F:acid-amino acid ligase activity"/>
    <property type="evidence" value="ECO:0007669"/>
    <property type="project" value="TreeGrafter"/>
</dbReference>
<accession>A0A9Q0FXZ3</accession>